<dbReference type="Proteomes" id="UP000612808">
    <property type="component" value="Unassembled WGS sequence"/>
</dbReference>
<organism evidence="2 3">
    <name type="scientific">Actinocatenispora rupis</name>
    <dbReference type="NCBI Taxonomy" id="519421"/>
    <lineage>
        <taxon>Bacteria</taxon>
        <taxon>Bacillati</taxon>
        <taxon>Actinomycetota</taxon>
        <taxon>Actinomycetes</taxon>
        <taxon>Micromonosporales</taxon>
        <taxon>Micromonosporaceae</taxon>
        <taxon>Actinocatenispora</taxon>
    </lineage>
</organism>
<dbReference type="EMBL" id="BOMB01000015">
    <property type="protein sequence ID" value="GID11833.1"/>
    <property type="molecule type" value="Genomic_DNA"/>
</dbReference>
<protein>
    <submittedName>
        <fullName evidence="2">Uncharacterized protein</fullName>
    </submittedName>
</protein>
<keyword evidence="3" id="KW-1185">Reference proteome</keyword>
<reference evidence="2" key="1">
    <citation type="submission" date="2021-01" db="EMBL/GenBank/DDBJ databases">
        <title>Whole genome shotgun sequence of Actinocatenispora rupis NBRC 107355.</title>
        <authorList>
            <person name="Komaki H."/>
            <person name="Tamura T."/>
        </authorList>
    </citation>
    <scope>NUCLEOTIDE SEQUENCE</scope>
    <source>
        <strain evidence="2">NBRC 107355</strain>
    </source>
</reference>
<evidence type="ECO:0000256" key="1">
    <source>
        <dbReference type="SAM" id="MobiDB-lite"/>
    </source>
</evidence>
<feature type="compositionally biased region" description="Basic residues" evidence="1">
    <location>
        <begin position="116"/>
        <end position="126"/>
    </location>
</feature>
<feature type="region of interest" description="Disordered" evidence="1">
    <location>
        <begin position="64"/>
        <end position="88"/>
    </location>
</feature>
<comment type="caution">
    <text evidence="2">The sequence shown here is derived from an EMBL/GenBank/DDBJ whole genome shotgun (WGS) entry which is preliminary data.</text>
</comment>
<gene>
    <name evidence="2" type="ORF">Aru02nite_27220</name>
</gene>
<feature type="region of interest" description="Disordered" evidence="1">
    <location>
        <begin position="112"/>
        <end position="160"/>
    </location>
</feature>
<proteinExistence type="predicted"/>
<dbReference type="AlphaFoldDB" id="A0A8J3J9D5"/>
<sequence length="160" mass="16699">MPGEAQGGAAKAEVQSHTGVVCDCADNVGSVVLSPPGADSPFRQDLSVAGTGHPTRAEPVACHRATGTSPRAYGRRQPGDPDTNTAFTTSVHTCALPGMDRDAALPTRELTEPAKHPRCQRRRQVRKSVSTDMKTPLRTNPKGPFSLVAGAGFEPATSGL</sequence>
<evidence type="ECO:0000313" key="3">
    <source>
        <dbReference type="Proteomes" id="UP000612808"/>
    </source>
</evidence>
<name>A0A8J3J9D5_9ACTN</name>
<accession>A0A8J3J9D5</accession>
<evidence type="ECO:0000313" key="2">
    <source>
        <dbReference type="EMBL" id="GID11833.1"/>
    </source>
</evidence>